<reference evidence="2" key="1">
    <citation type="journal article" date="2020" name="Nat. Commun.">
        <title>Large-scale genome sequencing of mycorrhizal fungi provides insights into the early evolution of symbiotic traits.</title>
        <authorList>
            <person name="Miyauchi S."/>
            <person name="Kiss E."/>
            <person name="Kuo A."/>
            <person name="Drula E."/>
            <person name="Kohler A."/>
            <person name="Sanchez-Garcia M."/>
            <person name="Morin E."/>
            <person name="Andreopoulos B."/>
            <person name="Barry K.W."/>
            <person name="Bonito G."/>
            <person name="Buee M."/>
            <person name="Carver A."/>
            <person name="Chen C."/>
            <person name="Cichocki N."/>
            <person name="Clum A."/>
            <person name="Culley D."/>
            <person name="Crous P.W."/>
            <person name="Fauchery L."/>
            <person name="Girlanda M."/>
            <person name="Hayes R.D."/>
            <person name="Keri Z."/>
            <person name="LaButti K."/>
            <person name="Lipzen A."/>
            <person name="Lombard V."/>
            <person name="Magnuson J."/>
            <person name="Maillard F."/>
            <person name="Murat C."/>
            <person name="Nolan M."/>
            <person name="Ohm R.A."/>
            <person name="Pangilinan J."/>
            <person name="Pereira M.F."/>
            <person name="Perotto S."/>
            <person name="Peter M."/>
            <person name="Pfister S."/>
            <person name="Riley R."/>
            <person name="Sitrit Y."/>
            <person name="Stielow J.B."/>
            <person name="Szollosi G."/>
            <person name="Zifcakova L."/>
            <person name="Stursova M."/>
            <person name="Spatafora J.W."/>
            <person name="Tedersoo L."/>
            <person name="Vaario L.M."/>
            <person name="Yamada A."/>
            <person name="Yan M."/>
            <person name="Wang P."/>
            <person name="Xu J."/>
            <person name="Bruns T."/>
            <person name="Baldrian P."/>
            <person name="Vilgalys R."/>
            <person name="Dunand C."/>
            <person name="Henrissat B."/>
            <person name="Grigoriev I.V."/>
            <person name="Hibbett D."/>
            <person name="Nagy L.G."/>
            <person name="Martin F.M."/>
        </authorList>
    </citation>
    <scope>NUCLEOTIDE SEQUENCE</scope>
    <source>
        <strain evidence="2">UP504</strain>
    </source>
</reference>
<evidence type="ECO:0000313" key="2">
    <source>
        <dbReference type="EMBL" id="KAF9509791.1"/>
    </source>
</evidence>
<dbReference type="Proteomes" id="UP000886523">
    <property type="component" value="Unassembled WGS sequence"/>
</dbReference>
<feature type="region of interest" description="Disordered" evidence="1">
    <location>
        <begin position="260"/>
        <end position="283"/>
    </location>
</feature>
<organism evidence="2 3">
    <name type="scientific">Hydnum rufescens UP504</name>
    <dbReference type="NCBI Taxonomy" id="1448309"/>
    <lineage>
        <taxon>Eukaryota</taxon>
        <taxon>Fungi</taxon>
        <taxon>Dikarya</taxon>
        <taxon>Basidiomycota</taxon>
        <taxon>Agaricomycotina</taxon>
        <taxon>Agaricomycetes</taxon>
        <taxon>Cantharellales</taxon>
        <taxon>Hydnaceae</taxon>
        <taxon>Hydnum</taxon>
    </lineage>
</organism>
<feature type="region of interest" description="Disordered" evidence="1">
    <location>
        <begin position="141"/>
        <end position="177"/>
    </location>
</feature>
<feature type="compositionally biased region" description="Low complexity" evidence="1">
    <location>
        <begin position="270"/>
        <end position="279"/>
    </location>
</feature>
<feature type="compositionally biased region" description="Basic and acidic residues" evidence="1">
    <location>
        <begin position="189"/>
        <end position="208"/>
    </location>
</feature>
<protein>
    <submittedName>
        <fullName evidence="2">Uncharacterized protein</fullName>
    </submittedName>
</protein>
<sequence length="434" mass="48750">MAKQTRGASVPRRIKPPLIRRIFTFFHHLIMIPFSQSSSSNRIPTGQVQSRNLRKFFKAAKGGILMDRWRDGIFHLRDELQAYLLSEIRLYKGPSGVQHEVLLAELQSPSGTIYISTERVAWQPGGDEQHKFLERLSKSGGVRWNANPKNGLAQPTGSADDPNEGSDSSEGPGDGEDVVEDVVEDIVEGKGDGKADDNDHIDPLDRKHPLASTSSLSNSLFSRPSIDYWRKLDGKNFDEAIKHYEKKRLSRKGFVLRGSLEFGPNTDGKSPSTSSPSNNRPAQLPNVIHLTCAALSTHRTAPVYTPGGNNCFWYANAVIRILRESFRHSDLKLDKQAGTLAVAGLNVPLGALDHEDRPTLMQNYNDCLYELRILDQLKFHQEAEVERRVKVEQARLAEEHERMVRELQAKDEEREREVRELRAQLAAGTSSNTK</sequence>
<name>A0A9P6ARZ1_9AGAM</name>
<evidence type="ECO:0000313" key="3">
    <source>
        <dbReference type="Proteomes" id="UP000886523"/>
    </source>
</evidence>
<feature type="compositionally biased region" description="Basic and acidic residues" evidence="1">
    <location>
        <begin position="407"/>
        <end position="422"/>
    </location>
</feature>
<proteinExistence type="predicted"/>
<dbReference type="AlphaFoldDB" id="A0A9P6ARZ1"/>
<evidence type="ECO:0000256" key="1">
    <source>
        <dbReference type="SAM" id="MobiDB-lite"/>
    </source>
</evidence>
<feature type="region of interest" description="Disordered" evidence="1">
    <location>
        <begin position="189"/>
        <end position="217"/>
    </location>
</feature>
<accession>A0A9P6ARZ1</accession>
<feature type="region of interest" description="Disordered" evidence="1">
    <location>
        <begin position="407"/>
        <end position="434"/>
    </location>
</feature>
<comment type="caution">
    <text evidence="2">The sequence shown here is derived from an EMBL/GenBank/DDBJ whole genome shotgun (WGS) entry which is preliminary data.</text>
</comment>
<dbReference type="EMBL" id="MU129028">
    <property type="protein sequence ID" value="KAF9509791.1"/>
    <property type="molecule type" value="Genomic_DNA"/>
</dbReference>
<keyword evidence="3" id="KW-1185">Reference proteome</keyword>
<gene>
    <name evidence="2" type="ORF">BS47DRAFT_1487758</name>
</gene>